<organism evidence="2 3">
    <name type="scientific">Bradyrhizobium campsiandrae</name>
    <dbReference type="NCBI Taxonomy" id="1729892"/>
    <lineage>
        <taxon>Bacteria</taxon>
        <taxon>Pseudomonadati</taxon>
        <taxon>Pseudomonadota</taxon>
        <taxon>Alphaproteobacteria</taxon>
        <taxon>Hyphomicrobiales</taxon>
        <taxon>Nitrobacteraceae</taxon>
        <taxon>Bradyrhizobium</taxon>
    </lineage>
</organism>
<dbReference type="PANTHER" id="PTHR11803:SF58">
    <property type="entry name" value="PROTEIN HMF1-RELATED"/>
    <property type="match status" value="1"/>
</dbReference>
<dbReference type="InterPro" id="IPR035959">
    <property type="entry name" value="RutC-like_sf"/>
</dbReference>
<accession>A0ABR7U9V8</accession>
<evidence type="ECO:0000256" key="1">
    <source>
        <dbReference type="ARBA" id="ARBA00010552"/>
    </source>
</evidence>
<evidence type="ECO:0000313" key="3">
    <source>
        <dbReference type="Proteomes" id="UP000639516"/>
    </source>
</evidence>
<name>A0ABR7U9V8_9BRAD</name>
<dbReference type="InterPro" id="IPR006175">
    <property type="entry name" value="YjgF/YER057c/UK114"/>
</dbReference>
<keyword evidence="3" id="KW-1185">Reference proteome</keyword>
<comment type="similarity">
    <text evidence="1">Belongs to the RutC family.</text>
</comment>
<reference evidence="2 3" key="1">
    <citation type="journal article" date="2020" name="Arch. Microbiol.">
        <title>Bradyrhizobium campsiandrae sp. nov., a nitrogen-fixing bacterial strain isolated from a native leguminous tree from the Amazon adapted to flooded conditions.</title>
        <authorList>
            <person name="Cabral Michel D."/>
            <person name="Martins da Costa E."/>
            <person name="Azarias Guimaraes A."/>
            <person name="Soares de Carvalho T."/>
            <person name="Santos de Castro Caputo P."/>
            <person name="Willems A."/>
            <person name="de Souza Moreira F.M."/>
        </authorList>
    </citation>
    <scope>NUCLEOTIDE SEQUENCE [LARGE SCALE GENOMIC DNA]</scope>
    <source>
        <strain evidence="3">INPA 384B</strain>
    </source>
</reference>
<dbReference type="CDD" id="cd00448">
    <property type="entry name" value="YjgF_YER057c_UK114_family"/>
    <property type="match status" value="1"/>
</dbReference>
<protein>
    <submittedName>
        <fullName evidence="2">RidA family protein</fullName>
    </submittedName>
</protein>
<proteinExistence type="inferred from homology"/>
<dbReference type="SUPFAM" id="SSF55298">
    <property type="entry name" value="YjgF-like"/>
    <property type="match status" value="1"/>
</dbReference>
<gene>
    <name evidence="2" type="ORF">HA482_18475</name>
</gene>
<dbReference type="Proteomes" id="UP000639516">
    <property type="component" value="Unassembled WGS sequence"/>
</dbReference>
<sequence length="154" mass="16760">MSVITPKGPQLAVLPTAAEDDASPRPQVLQPSGWPMPKGYANGMAAEGRIVVTGGVIGWDAQERLADGFVAQVNQTLNNIAEILAEAGARPEHLVRLTWYVVDMDEYLTNLKELGRIYRTIFGAHYPAMALVQVVRLVEKAARVEIEATAVIPR</sequence>
<comment type="caution">
    <text evidence="2">The sequence shown here is derived from an EMBL/GenBank/DDBJ whole genome shotgun (WGS) entry which is preliminary data.</text>
</comment>
<dbReference type="Gene3D" id="3.30.1330.40">
    <property type="entry name" value="RutC-like"/>
    <property type="match status" value="1"/>
</dbReference>
<dbReference type="Pfam" id="PF01042">
    <property type="entry name" value="Ribonuc_L-PSP"/>
    <property type="match status" value="1"/>
</dbReference>
<dbReference type="PANTHER" id="PTHR11803">
    <property type="entry name" value="2-IMINOBUTANOATE/2-IMINOPROPANOATE DEAMINASE RIDA"/>
    <property type="match status" value="1"/>
</dbReference>
<dbReference type="EMBL" id="JAATTO010000024">
    <property type="protein sequence ID" value="MBC9980192.1"/>
    <property type="molecule type" value="Genomic_DNA"/>
</dbReference>
<evidence type="ECO:0000313" key="2">
    <source>
        <dbReference type="EMBL" id="MBC9980192.1"/>
    </source>
</evidence>